<keyword evidence="1" id="KW-0732">Signal</keyword>
<evidence type="ECO:0000313" key="2">
    <source>
        <dbReference type="EMBL" id="MFC3860235.1"/>
    </source>
</evidence>
<dbReference type="Gene3D" id="2.60.40.10">
    <property type="entry name" value="Immunoglobulins"/>
    <property type="match status" value="1"/>
</dbReference>
<feature type="chain" id="PRO_5047342182" evidence="1">
    <location>
        <begin position="23"/>
        <end position="191"/>
    </location>
</feature>
<dbReference type="PROSITE" id="PS51257">
    <property type="entry name" value="PROKAR_LIPOPROTEIN"/>
    <property type="match status" value="1"/>
</dbReference>
<name>A0ABV8A4A7_9DEIO</name>
<keyword evidence="3" id="KW-1185">Reference proteome</keyword>
<dbReference type="Proteomes" id="UP001595748">
    <property type="component" value="Unassembled WGS sequence"/>
</dbReference>
<sequence>MRFLAFPCVLLLAAVLSGCTRTTDNFAPRIFITSPASGGVSQIKNPMVKGYVLDDTGVTKITVNGKSIPIKAGTTKIANFEFQAQVQGAKADYALAAYDAAGHETKQALPISVDNVKPTLSVKSFTRFGRNGIRVTAVATDNIQVAQVTVDGNRLNITPGKRVEIYAETTGIYADIEVLDQAGNKTFVRAQ</sequence>
<organism evidence="2 3">
    <name type="scientific">Deinococcus antarcticus</name>
    <dbReference type="NCBI Taxonomy" id="1298767"/>
    <lineage>
        <taxon>Bacteria</taxon>
        <taxon>Thermotogati</taxon>
        <taxon>Deinococcota</taxon>
        <taxon>Deinococci</taxon>
        <taxon>Deinococcales</taxon>
        <taxon>Deinococcaceae</taxon>
        <taxon>Deinococcus</taxon>
    </lineage>
</organism>
<feature type="signal peptide" evidence="1">
    <location>
        <begin position="1"/>
        <end position="22"/>
    </location>
</feature>
<comment type="caution">
    <text evidence="2">The sequence shown here is derived from an EMBL/GenBank/DDBJ whole genome shotgun (WGS) entry which is preliminary data.</text>
</comment>
<proteinExistence type="predicted"/>
<gene>
    <name evidence="2" type="ORF">ACFOPQ_05585</name>
</gene>
<evidence type="ECO:0000256" key="1">
    <source>
        <dbReference type="SAM" id="SignalP"/>
    </source>
</evidence>
<dbReference type="InterPro" id="IPR013783">
    <property type="entry name" value="Ig-like_fold"/>
</dbReference>
<evidence type="ECO:0000313" key="3">
    <source>
        <dbReference type="Proteomes" id="UP001595748"/>
    </source>
</evidence>
<dbReference type="EMBL" id="JBHRZF010000052">
    <property type="protein sequence ID" value="MFC3860235.1"/>
    <property type="molecule type" value="Genomic_DNA"/>
</dbReference>
<reference evidence="3" key="1">
    <citation type="journal article" date="2019" name="Int. J. Syst. Evol. Microbiol.">
        <title>The Global Catalogue of Microorganisms (GCM) 10K type strain sequencing project: providing services to taxonomists for standard genome sequencing and annotation.</title>
        <authorList>
            <consortium name="The Broad Institute Genomics Platform"/>
            <consortium name="The Broad Institute Genome Sequencing Center for Infectious Disease"/>
            <person name="Wu L."/>
            <person name="Ma J."/>
        </authorList>
    </citation>
    <scope>NUCLEOTIDE SEQUENCE [LARGE SCALE GENOMIC DNA]</scope>
    <source>
        <strain evidence="3">CCTCC AB 2013263</strain>
    </source>
</reference>
<dbReference type="RefSeq" id="WP_380076387.1">
    <property type="nucleotide sequence ID" value="NZ_JBHRZF010000052.1"/>
</dbReference>
<accession>A0ABV8A4A7</accession>
<protein>
    <submittedName>
        <fullName evidence="2">Uncharacterized protein</fullName>
    </submittedName>
</protein>